<evidence type="ECO:0000313" key="2">
    <source>
        <dbReference type="EMBL" id="EJK57419.1"/>
    </source>
</evidence>
<protein>
    <submittedName>
        <fullName evidence="2">Uncharacterized protein</fullName>
    </submittedName>
</protein>
<dbReference type="AlphaFoldDB" id="K0RY56"/>
<proteinExistence type="predicted"/>
<keyword evidence="3" id="KW-1185">Reference proteome</keyword>
<feature type="non-terminal residue" evidence="2">
    <location>
        <position position="1"/>
    </location>
</feature>
<sequence length="124" mass="13471">RKEVGGDHLPLGAVGQGPILDSHAATPLSIGPTTPINEVARDIDFTPTVGVKNDRRLECREMAHSGKERPHARSRILAHASTVTKVPTKSKKNEENHGVPRARQIAPQPRASIKRRLATSKVNL</sequence>
<organism evidence="2 3">
    <name type="scientific">Thalassiosira oceanica</name>
    <name type="common">Marine diatom</name>
    <dbReference type="NCBI Taxonomy" id="159749"/>
    <lineage>
        <taxon>Eukaryota</taxon>
        <taxon>Sar</taxon>
        <taxon>Stramenopiles</taxon>
        <taxon>Ochrophyta</taxon>
        <taxon>Bacillariophyta</taxon>
        <taxon>Coscinodiscophyceae</taxon>
        <taxon>Thalassiosirophycidae</taxon>
        <taxon>Thalassiosirales</taxon>
        <taxon>Thalassiosiraceae</taxon>
        <taxon>Thalassiosira</taxon>
    </lineage>
</organism>
<feature type="region of interest" description="Disordered" evidence="1">
    <location>
        <begin position="1"/>
        <end position="26"/>
    </location>
</feature>
<gene>
    <name evidence="2" type="ORF">THAOC_22538</name>
</gene>
<reference evidence="2 3" key="1">
    <citation type="journal article" date="2012" name="Genome Biol.">
        <title>Genome and low-iron response of an oceanic diatom adapted to chronic iron limitation.</title>
        <authorList>
            <person name="Lommer M."/>
            <person name="Specht M."/>
            <person name="Roy A.S."/>
            <person name="Kraemer L."/>
            <person name="Andreson R."/>
            <person name="Gutowska M.A."/>
            <person name="Wolf J."/>
            <person name="Bergner S.V."/>
            <person name="Schilhabel M.B."/>
            <person name="Klostermeier U.C."/>
            <person name="Beiko R.G."/>
            <person name="Rosenstiel P."/>
            <person name="Hippler M."/>
            <person name="Laroche J."/>
        </authorList>
    </citation>
    <scope>NUCLEOTIDE SEQUENCE [LARGE SCALE GENOMIC DNA]</scope>
    <source>
        <strain evidence="2 3">CCMP1005</strain>
    </source>
</reference>
<comment type="caution">
    <text evidence="2">The sequence shown here is derived from an EMBL/GenBank/DDBJ whole genome shotgun (WGS) entry which is preliminary data.</text>
</comment>
<feature type="region of interest" description="Disordered" evidence="1">
    <location>
        <begin position="78"/>
        <end position="124"/>
    </location>
</feature>
<dbReference type="Proteomes" id="UP000266841">
    <property type="component" value="Unassembled WGS sequence"/>
</dbReference>
<evidence type="ECO:0000256" key="1">
    <source>
        <dbReference type="SAM" id="MobiDB-lite"/>
    </source>
</evidence>
<dbReference type="EMBL" id="AGNL01028295">
    <property type="protein sequence ID" value="EJK57419.1"/>
    <property type="molecule type" value="Genomic_DNA"/>
</dbReference>
<evidence type="ECO:0000313" key="3">
    <source>
        <dbReference type="Proteomes" id="UP000266841"/>
    </source>
</evidence>
<name>K0RY56_THAOC</name>
<accession>K0RY56</accession>